<dbReference type="EMBL" id="BGPR01006299">
    <property type="protein sequence ID" value="GBN17814.1"/>
    <property type="molecule type" value="Genomic_DNA"/>
</dbReference>
<dbReference type="OrthoDB" id="6466423at2759"/>
<sequence>MNNYILILGDKPLGINNSLAPTRHRVKKSFDEGESDLLPFFLKLGELFIGIPCISSYKTTLQPGPYPLYNVKVWGLDWPVKEGHVTAGALVLVVFGSVLRIIILLENETTSKRIASIRTHGVLKDVLILKLIYDSLNPPQGTHSKARDASPNHDISTPMFQCWNLVLGVEKSALETTNPLYPIHSTQHVLAFITPKDIFPLFLGTVLVRLRPFHTRLAILRRDHRFLDGTSSNYSSCLKPTPDSKNRGFWVS</sequence>
<dbReference type="Proteomes" id="UP000499080">
    <property type="component" value="Unassembled WGS sequence"/>
</dbReference>
<gene>
    <name evidence="1" type="ORF">AVEN_177473_1</name>
</gene>
<accession>A0A4Y2LTS5</accession>
<proteinExistence type="predicted"/>
<comment type="caution">
    <text evidence="1">The sequence shown here is derived from an EMBL/GenBank/DDBJ whole genome shotgun (WGS) entry which is preliminary data.</text>
</comment>
<protein>
    <submittedName>
        <fullName evidence="1">Uncharacterized protein</fullName>
    </submittedName>
</protein>
<evidence type="ECO:0000313" key="2">
    <source>
        <dbReference type="Proteomes" id="UP000499080"/>
    </source>
</evidence>
<dbReference type="AlphaFoldDB" id="A0A4Y2LTS5"/>
<keyword evidence="2" id="KW-1185">Reference proteome</keyword>
<reference evidence="1 2" key="1">
    <citation type="journal article" date="2019" name="Sci. Rep.">
        <title>Orb-weaving spider Araneus ventricosus genome elucidates the spidroin gene catalogue.</title>
        <authorList>
            <person name="Kono N."/>
            <person name="Nakamura H."/>
            <person name="Ohtoshi R."/>
            <person name="Moran D.A.P."/>
            <person name="Shinohara A."/>
            <person name="Yoshida Y."/>
            <person name="Fujiwara M."/>
            <person name="Mori M."/>
            <person name="Tomita M."/>
            <person name="Arakawa K."/>
        </authorList>
    </citation>
    <scope>NUCLEOTIDE SEQUENCE [LARGE SCALE GENOMIC DNA]</scope>
</reference>
<evidence type="ECO:0000313" key="1">
    <source>
        <dbReference type="EMBL" id="GBN17814.1"/>
    </source>
</evidence>
<name>A0A4Y2LTS5_ARAVE</name>
<organism evidence="1 2">
    <name type="scientific">Araneus ventricosus</name>
    <name type="common">Orbweaver spider</name>
    <name type="synonym">Epeira ventricosa</name>
    <dbReference type="NCBI Taxonomy" id="182803"/>
    <lineage>
        <taxon>Eukaryota</taxon>
        <taxon>Metazoa</taxon>
        <taxon>Ecdysozoa</taxon>
        <taxon>Arthropoda</taxon>
        <taxon>Chelicerata</taxon>
        <taxon>Arachnida</taxon>
        <taxon>Araneae</taxon>
        <taxon>Araneomorphae</taxon>
        <taxon>Entelegynae</taxon>
        <taxon>Araneoidea</taxon>
        <taxon>Araneidae</taxon>
        <taxon>Araneus</taxon>
    </lineage>
</organism>